<keyword evidence="2" id="KW-0862">Zinc</keyword>
<dbReference type="Pfam" id="PF00172">
    <property type="entry name" value="Zn_clus"/>
    <property type="match status" value="1"/>
</dbReference>
<evidence type="ECO:0000313" key="9">
    <source>
        <dbReference type="Proteomes" id="UP000030752"/>
    </source>
</evidence>
<dbReference type="PROSITE" id="PS00463">
    <property type="entry name" value="ZN2_CY6_FUNGAL_1"/>
    <property type="match status" value="1"/>
</dbReference>
<dbReference type="InParanoid" id="W2RUA3"/>
<name>W2RUA3_CYPE1</name>
<evidence type="ECO:0000256" key="5">
    <source>
        <dbReference type="ARBA" id="ARBA00023163"/>
    </source>
</evidence>
<dbReference type="RefSeq" id="XP_008718084.1">
    <property type="nucleotide sequence ID" value="XM_008719862.1"/>
</dbReference>
<evidence type="ECO:0000256" key="6">
    <source>
        <dbReference type="ARBA" id="ARBA00023242"/>
    </source>
</evidence>
<dbReference type="PANTHER" id="PTHR36206">
    <property type="entry name" value="ASPERCRYPTIN BIOSYNTHESIS CLUSTER-SPECIFIC TRANSCRIPTION REGULATOR ATNN-RELATED"/>
    <property type="match status" value="1"/>
</dbReference>
<keyword evidence="1" id="KW-0479">Metal-binding</keyword>
<dbReference type="eggNOG" id="ENOG502SMQX">
    <property type="taxonomic scope" value="Eukaryota"/>
</dbReference>
<keyword evidence="6" id="KW-0539">Nucleus</keyword>
<evidence type="ECO:0000259" key="7">
    <source>
        <dbReference type="PROSITE" id="PS50048"/>
    </source>
</evidence>
<dbReference type="OrthoDB" id="2593732at2759"/>
<evidence type="ECO:0000313" key="8">
    <source>
        <dbReference type="EMBL" id="ETN39299.1"/>
    </source>
</evidence>
<evidence type="ECO:0000256" key="3">
    <source>
        <dbReference type="ARBA" id="ARBA00023015"/>
    </source>
</evidence>
<dbReference type="InterPro" id="IPR036864">
    <property type="entry name" value="Zn2-C6_fun-type_DNA-bd_sf"/>
</dbReference>
<dbReference type="CDD" id="cd00067">
    <property type="entry name" value="GAL4"/>
    <property type="match status" value="1"/>
</dbReference>
<dbReference type="HOGENOM" id="CLU_527876_0_0_1"/>
<keyword evidence="5" id="KW-0804">Transcription</keyword>
<dbReference type="PROSITE" id="PS50048">
    <property type="entry name" value="ZN2_CY6_FUNGAL_2"/>
    <property type="match status" value="1"/>
</dbReference>
<dbReference type="GO" id="GO:0003677">
    <property type="term" value="F:DNA binding"/>
    <property type="evidence" value="ECO:0007669"/>
    <property type="project" value="UniProtKB-KW"/>
</dbReference>
<dbReference type="SUPFAM" id="SSF57701">
    <property type="entry name" value="Zn2/Cys6 DNA-binding domain"/>
    <property type="match status" value="1"/>
</dbReference>
<dbReference type="Proteomes" id="UP000030752">
    <property type="component" value="Unassembled WGS sequence"/>
</dbReference>
<dbReference type="SMART" id="SM00066">
    <property type="entry name" value="GAL4"/>
    <property type="match status" value="1"/>
</dbReference>
<keyword evidence="4" id="KW-0238">DNA-binding</keyword>
<feature type="domain" description="Zn(2)-C6 fungal-type" evidence="7">
    <location>
        <begin position="34"/>
        <end position="62"/>
    </location>
</feature>
<dbReference type="AlphaFoldDB" id="W2RUA3"/>
<keyword evidence="3" id="KW-0805">Transcription regulation</keyword>
<evidence type="ECO:0000256" key="4">
    <source>
        <dbReference type="ARBA" id="ARBA00023125"/>
    </source>
</evidence>
<dbReference type="GO" id="GO:0000981">
    <property type="term" value="F:DNA-binding transcription factor activity, RNA polymerase II-specific"/>
    <property type="evidence" value="ECO:0007669"/>
    <property type="project" value="InterPro"/>
</dbReference>
<dbReference type="Gene3D" id="4.10.240.10">
    <property type="entry name" value="Zn(2)-C6 fungal-type DNA-binding domain"/>
    <property type="match status" value="1"/>
</dbReference>
<dbReference type="InterPro" id="IPR052360">
    <property type="entry name" value="Transcr_Regulatory_Proteins"/>
</dbReference>
<dbReference type="PANTHER" id="PTHR36206:SF13">
    <property type="entry name" value="TRANSCRIPTIONAL REGULATORY PROTEIN MOC3"/>
    <property type="match status" value="1"/>
</dbReference>
<protein>
    <recommendedName>
        <fullName evidence="7">Zn(2)-C6 fungal-type domain-containing protein</fullName>
    </recommendedName>
</protein>
<dbReference type="GO" id="GO:0008270">
    <property type="term" value="F:zinc ion binding"/>
    <property type="evidence" value="ECO:0007669"/>
    <property type="project" value="InterPro"/>
</dbReference>
<accession>W2RUA3</accession>
<sequence>MSMPVAAHLEKTALAPKVGSGVRQRAWHSKGRTGCKTCKRRRVKCDETKPTCKKCAATHNVCEGYEVLQIWLFQPKQDGQALGPARSPSGPYHGQESRFIQLFTEKTGKALALFNSAAEYFWTKIILQLSELDGAIRNQVVATASVHEMQMGRTPDLIPMTAYSKALGMIACQQDPSIHILLVSCLLSIAMESVRGDQAAAYLHLRCGLAILRNWMITANRSEYDPDDIIELYLMPIFAQLSATRSLQQTDPGWYLPLEQVSIQPPTFPPAFTSLLQARERYQEIGTHMYMLTRKFPLFDTYENPAFFEVTKLFEDWHQTFKRSRPSKLSLRQSCQWKILDILAYCCIVALRCYCSADEMKWDDAVDECREIVRVAAEVDECVNGKLPTVNDFLEPDFDTDPGPVAPLWQIGVACRDPVIRRKAISLMRSHHRKCCGHDDDCYIASHAESIADLEEAGLDDIKTCKDVPEFRRVRPLACDFSTPGIMRATYTRSPYVTEEKFVTAVPGDEPPQVTFFKLWPLTETMRLAGYQLLLRPKAKACRCKSFGGNITD</sequence>
<dbReference type="InterPro" id="IPR001138">
    <property type="entry name" value="Zn2Cys6_DnaBD"/>
</dbReference>
<organism evidence="8 9">
    <name type="scientific">Cyphellophora europaea (strain CBS 101466)</name>
    <name type="common">Phialophora europaea</name>
    <dbReference type="NCBI Taxonomy" id="1220924"/>
    <lineage>
        <taxon>Eukaryota</taxon>
        <taxon>Fungi</taxon>
        <taxon>Dikarya</taxon>
        <taxon>Ascomycota</taxon>
        <taxon>Pezizomycotina</taxon>
        <taxon>Eurotiomycetes</taxon>
        <taxon>Chaetothyriomycetidae</taxon>
        <taxon>Chaetothyriales</taxon>
        <taxon>Cyphellophoraceae</taxon>
        <taxon>Cyphellophora</taxon>
    </lineage>
</organism>
<proteinExistence type="predicted"/>
<dbReference type="STRING" id="1220924.W2RUA3"/>
<evidence type="ECO:0000256" key="1">
    <source>
        <dbReference type="ARBA" id="ARBA00022723"/>
    </source>
</evidence>
<dbReference type="GeneID" id="19972861"/>
<evidence type="ECO:0000256" key="2">
    <source>
        <dbReference type="ARBA" id="ARBA00022833"/>
    </source>
</evidence>
<dbReference type="EMBL" id="KB822721">
    <property type="protein sequence ID" value="ETN39299.1"/>
    <property type="molecule type" value="Genomic_DNA"/>
</dbReference>
<dbReference type="VEuPathDB" id="FungiDB:HMPREF1541_05522"/>
<reference evidence="8 9" key="1">
    <citation type="submission" date="2013-03" db="EMBL/GenBank/DDBJ databases">
        <title>The Genome Sequence of Phialophora europaea CBS 101466.</title>
        <authorList>
            <consortium name="The Broad Institute Genomics Platform"/>
            <person name="Cuomo C."/>
            <person name="de Hoog S."/>
            <person name="Gorbushina A."/>
            <person name="Walker B."/>
            <person name="Young S.K."/>
            <person name="Zeng Q."/>
            <person name="Gargeya S."/>
            <person name="Fitzgerald M."/>
            <person name="Haas B."/>
            <person name="Abouelleil A."/>
            <person name="Allen A.W."/>
            <person name="Alvarado L."/>
            <person name="Arachchi H.M."/>
            <person name="Berlin A.M."/>
            <person name="Chapman S.B."/>
            <person name="Gainer-Dewar J."/>
            <person name="Goldberg J."/>
            <person name="Griggs A."/>
            <person name="Gujja S."/>
            <person name="Hansen M."/>
            <person name="Howarth C."/>
            <person name="Imamovic A."/>
            <person name="Ireland A."/>
            <person name="Larimer J."/>
            <person name="McCowan C."/>
            <person name="Murphy C."/>
            <person name="Pearson M."/>
            <person name="Poon T.W."/>
            <person name="Priest M."/>
            <person name="Roberts A."/>
            <person name="Saif S."/>
            <person name="Shea T."/>
            <person name="Sisk P."/>
            <person name="Sykes S."/>
            <person name="Wortman J."/>
            <person name="Nusbaum C."/>
            <person name="Birren B."/>
        </authorList>
    </citation>
    <scope>NUCLEOTIDE SEQUENCE [LARGE SCALE GENOMIC DNA]</scope>
    <source>
        <strain evidence="8 9">CBS 101466</strain>
    </source>
</reference>
<gene>
    <name evidence="8" type="ORF">HMPREF1541_05522</name>
</gene>
<keyword evidence="9" id="KW-1185">Reference proteome</keyword>